<dbReference type="SUPFAM" id="SSF54001">
    <property type="entry name" value="Cysteine proteinases"/>
    <property type="match status" value="1"/>
</dbReference>
<dbReference type="OrthoDB" id="10260017at2759"/>
<dbReference type="RefSeq" id="XP_040705555.1">
    <property type="nucleotide sequence ID" value="XM_040844393.1"/>
</dbReference>
<evidence type="ECO:0000256" key="2">
    <source>
        <dbReference type="RuleBase" id="RU003452"/>
    </source>
</evidence>
<accession>A0A1L9TQN5</accession>
<dbReference type="AlphaFoldDB" id="A0A1L9TQN5"/>
<protein>
    <submittedName>
        <fullName evidence="3">Uncharacterized protein</fullName>
    </submittedName>
</protein>
<dbReference type="PANTHER" id="PTHR11786">
    <property type="entry name" value="N-HYDROXYARYLAMINE O-ACETYLTRANSFERASE"/>
    <property type="match status" value="1"/>
</dbReference>
<dbReference type="GO" id="GO:0016407">
    <property type="term" value="F:acetyltransferase activity"/>
    <property type="evidence" value="ECO:0007669"/>
    <property type="project" value="InterPro"/>
</dbReference>
<proteinExistence type="inferred from homology"/>
<dbReference type="InterPro" id="IPR001447">
    <property type="entry name" value="Arylamine_N-AcTrfase"/>
</dbReference>
<dbReference type="Pfam" id="PF00797">
    <property type="entry name" value="Acetyltransf_2"/>
    <property type="match status" value="1"/>
</dbReference>
<keyword evidence="4" id="KW-1185">Reference proteome</keyword>
<dbReference type="GeneID" id="63760466"/>
<comment type="similarity">
    <text evidence="1 2">Belongs to the arylamine N-acetyltransferase family.</text>
</comment>
<gene>
    <name evidence="3" type="ORF">ASPSYDRAFT_27417</name>
</gene>
<evidence type="ECO:0000313" key="4">
    <source>
        <dbReference type="Proteomes" id="UP000184356"/>
    </source>
</evidence>
<keyword evidence="2" id="KW-0808">Transferase</keyword>
<organism evidence="3 4">
    <name type="scientific">Aspergillus sydowii CBS 593.65</name>
    <dbReference type="NCBI Taxonomy" id="1036612"/>
    <lineage>
        <taxon>Eukaryota</taxon>
        <taxon>Fungi</taxon>
        <taxon>Dikarya</taxon>
        <taxon>Ascomycota</taxon>
        <taxon>Pezizomycotina</taxon>
        <taxon>Eurotiomycetes</taxon>
        <taxon>Eurotiomycetidae</taxon>
        <taxon>Eurotiales</taxon>
        <taxon>Aspergillaceae</taxon>
        <taxon>Aspergillus</taxon>
        <taxon>Aspergillus subgen. Nidulantes</taxon>
    </lineage>
</organism>
<dbReference type="Gene3D" id="3.30.2140.20">
    <property type="match status" value="1"/>
</dbReference>
<keyword evidence="2" id="KW-0012">Acyltransferase</keyword>
<dbReference type="EMBL" id="KV878583">
    <property type="protein sequence ID" value="OJJ61749.1"/>
    <property type="molecule type" value="Genomic_DNA"/>
</dbReference>
<dbReference type="Proteomes" id="UP000184356">
    <property type="component" value="Unassembled WGS sequence"/>
</dbReference>
<dbReference type="PANTHER" id="PTHR11786:SF0">
    <property type="entry name" value="ARYLAMINE N-ACETYLTRANSFERASE 4-RELATED"/>
    <property type="match status" value="1"/>
</dbReference>
<sequence>MPANPPTLTTDELDLYLHRIRYADNTAAAHNDSSRVEHLQKSVERNPLEALTELHRRHLGSIPWGNSALHYSNHHSISIHPTCVFEKLVARRLDGYCMENTNLFYMVLCSLGYQVYPAGGRVSRAVVTGNSTEEGYVCLSHMVLIVTVAGQKYLVDVGFGRNNPTSPLLLQENISATSISPEEVSLVKAPLPEFVDQTQKVWIYQARSNPESKWIPQYSFSEAEFLAEDFAMMSYFTSTSRTMPFTQKLAFRRMILDPQTLEPIGLYILAGREVKRVLGGETEVMETFETEEDRVRALATYFDMHLKRHEIEGIRGLSSQIK</sequence>
<dbReference type="VEuPathDB" id="FungiDB:ASPSYDRAFT_27417"/>
<dbReference type="PRINTS" id="PR01543">
    <property type="entry name" value="ANATRNSFRASE"/>
</dbReference>
<reference evidence="4" key="1">
    <citation type="journal article" date="2017" name="Genome Biol.">
        <title>Comparative genomics reveals high biological diversity and specific adaptations in the industrially and medically important fungal genus Aspergillus.</title>
        <authorList>
            <person name="de Vries R.P."/>
            <person name="Riley R."/>
            <person name="Wiebenga A."/>
            <person name="Aguilar-Osorio G."/>
            <person name="Amillis S."/>
            <person name="Uchima C.A."/>
            <person name="Anderluh G."/>
            <person name="Asadollahi M."/>
            <person name="Askin M."/>
            <person name="Barry K."/>
            <person name="Battaglia E."/>
            <person name="Bayram O."/>
            <person name="Benocci T."/>
            <person name="Braus-Stromeyer S.A."/>
            <person name="Caldana C."/>
            <person name="Canovas D."/>
            <person name="Cerqueira G.C."/>
            <person name="Chen F."/>
            <person name="Chen W."/>
            <person name="Choi C."/>
            <person name="Clum A."/>
            <person name="Dos Santos R.A."/>
            <person name="Damasio A.R."/>
            <person name="Diallinas G."/>
            <person name="Emri T."/>
            <person name="Fekete E."/>
            <person name="Flipphi M."/>
            <person name="Freyberg S."/>
            <person name="Gallo A."/>
            <person name="Gournas C."/>
            <person name="Habgood R."/>
            <person name="Hainaut M."/>
            <person name="Harispe M.L."/>
            <person name="Henrissat B."/>
            <person name="Hilden K.S."/>
            <person name="Hope R."/>
            <person name="Hossain A."/>
            <person name="Karabika E."/>
            <person name="Karaffa L."/>
            <person name="Karanyi Z."/>
            <person name="Krasevec N."/>
            <person name="Kuo A."/>
            <person name="Kusch H."/>
            <person name="LaButti K."/>
            <person name="Lagendijk E.L."/>
            <person name="Lapidus A."/>
            <person name="Levasseur A."/>
            <person name="Lindquist E."/>
            <person name="Lipzen A."/>
            <person name="Logrieco A.F."/>
            <person name="MacCabe A."/>
            <person name="Maekelae M.R."/>
            <person name="Malavazi I."/>
            <person name="Melin P."/>
            <person name="Meyer V."/>
            <person name="Mielnichuk N."/>
            <person name="Miskei M."/>
            <person name="Molnar A.P."/>
            <person name="Mule G."/>
            <person name="Ngan C.Y."/>
            <person name="Orejas M."/>
            <person name="Orosz E."/>
            <person name="Ouedraogo J.P."/>
            <person name="Overkamp K.M."/>
            <person name="Park H.-S."/>
            <person name="Perrone G."/>
            <person name="Piumi F."/>
            <person name="Punt P.J."/>
            <person name="Ram A.F."/>
            <person name="Ramon A."/>
            <person name="Rauscher S."/>
            <person name="Record E."/>
            <person name="Riano-Pachon D.M."/>
            <person name="Robert V."/>
            <person name="Roehrig J."/>
            <person name="Ruller R."/>
            <person name="Salamov A."/>
            <person name="Salih N.S."/>
            <person name="Samson R.A."/>
            <person name="Sandor E."/>
            <person name="Sanguinetti M."/>
            <person name="Schuetze T."/>
            <person name="Sepcic K."/>
            <person name="Shelest E."/>
            <person name="Sherlock G."/>
            <person name="Sophianopoulou V."/>
            <person name="Squina F.M."/>
            <person name="Sun H."/>
            <person name="Susca A."/>
            <person name="Todd R.B."/>
            <person name="Tsang A."/>
            <person name="Unkles S.E."/>
            <person name="van de Wiele N."/>
            <person name="van Rossen-Uffink D."/>
            <person name="Oliveira J.V."/>
            <person name="Vesth T.C."/>
            <person name="Visser J."/>
            <person name="Yu J.-H."/>
            <person name="Zhou M."/>
            <person name="Andersen M.R."/>
            <person name="Archer D.B."/>
            <person name="Baker S.E."/>
            <person name="Benoit I."/>
            <person name="Brakhage A.A."/>
            <person name="Braus G.H."/>
            <person name="Fischer R."/>
            <person name="Frisvad J.C."/>
            <person name="Goldman G.H."/>
            <person name="Houbraken J."/>
            <person name="Oakley B."/>
            <person name="Pocsi I."/>
            <person name="Scazzocchio C."/>
            <person name="Seiboth B."/>
            <person name="vanKuyk P.A."/>
            <person name="Wortman J."/>
            <person name="Dyer P.S."/>
            <person name="Grigoriev I.V."/>
        </authorList>
    </citation>
    <scope>NUCLEOTIDE SEQUENCE [LARGE SCALE GENOMIC DNA]</scope>
    <source>
        <strain evidence="4">CBS 593.65</strain>
    </source>
</reference>
<dbReference type="InterPro" id="IPR038765">
    <property type="entry name" value="Papain-like_cys_pep_sf"/>
</dbReference>
<evidence type="ECO:0000256" key="1">
    <source>
        <dbReference type="ARBA" id="ARBA00006547"/>
    </source>
</evidence>
<name>A0A1L9TQN5_9EURO</name>
<dbReference type="STRING" id="1036612.A0A1L9TQN5"/>
<dbReference type="InterPro" id="IPR053710">
    <property type="entry name" value="Arylamine_NAT_domain_sf"/>
</dbReference>
<evidence type="ECO:0000313" key="3">
    <source>
        <dbReference type="EMBL" id="OJJ61749.1"/>
    </source>
</evidence>